<dbReference type="PANTHER" id="PTHR33112">
    <property type="entry name" value="DOMAIN PROTEIN, PUTATIVE-RELATED"/>
    <property type="match status" value="1"/>
</dbReference>
<dbReference type="OrthoDB" id="2864819at2759"/>
<organism evidence="2 3">
    <name type="scientific">Pleurotus ostreatus</name>
    <name type="common">Oyster mushroom</name>
    <name type="synonym">White-rot fungus</name>
    <dbReference type="NCBI Taxonomy" id="5322"/>
    <lineage>
        <taxon>Eukaryota</taxon>
        <taxon>Fungi</taxon>
        <taxon>Dikarya</taxon>
        <taxon>Basidiomycota</taxon>
        <taxon>Agaricomycotina</taxon>
        <taxon>Agaricomycetes</taxon>
        <taxon>Agaricomycetidae</taxon>
        <taxon>Agaricales</taxon>
        <taxon>Pleurotineae</taxon>
        <taxon>Pleurotaceae</taxon>
        <taxon>Pleurotus</taxon>
    </lineage>
</organism>
<comment type="caution">
    <text evidence="2">The sequence shown here is derived from an EMBL/GenBank/DDBJ whole genome shotgun (WGS) entry which is preliminary data.</text>
</comment>
<dbReference type="GeneID" id="59381471"/>
<dbReference type="VEuPathDB" id="FungiDB:PC9H_011653"/>
<dbReference type="Pfam" id="PF06985">
    <property type="entry name" value="HET"/>
    <property type="match status" value="1"/>
</dbReference>
<gene>
    <name evidence="2" type="ORF">PC9H_011653</name>
</gene>
<dbReference type="Proteomes" id="UP000623687">
    <property type="component" value="Unassembled WGS sequence"/>
</dbReference>
<name>A0A8H6ZM75_PLEOS</name>
<evidence type="ECO:0000313" key="2">
    <source>
        <dbReference type="EMBL" id="KAF7421133.1"/>
    </source>
</evidence>
<protein>
    <recommendedName>
        <fullName evidence="1">Heterokaryon incompatibility domain-containing protein</fullName>
    </recommendedName>
</protein>
<dbReference type="InterPro" id="IPR010730">
    <property type="entry name" value="HET"/>
</dbReference>
<proteinExistence type="predicted"/>
<reference evidence="2" key="1">
    <citation type="submission" date="2019-07" db="EMBL/GenBank/DDBJ databases">
        <authorList>
            <person name="Palmer J.M."/>
        </authorList>
    </citation>
    <scope>NUCLEOTIDE SEQUENCE</scope>
    <source>
        <strain evidence="2">PC9</strain>
    </source>
</reference>
<dbReference type="AlphaFoldDB" id="A0A8H6ZM75"/>
<dbReference type="EMBL" id="JACETU010000009">
    <property type="protein sequence ID" value="KAF7421133.1"/>
    <property type="molecule type" value="Genomic_DNA"/>
</dbReference>
<sequence length="596" mass="67169">MSTVEAKEALALPIRKQISDWTSVKHHLDQCDHDHPDCKAPHTSLPVGFRVVDVNERRIVKMPEGCRYVALSYVWGPNPDPSLLLTTVSTFSSYQQIGGLNALKMPRTIEDAMRVCIRLEERYLWTDRLCIIQDDPNDKMEQIQAMSGVYSSAAFVLVAVDGDHMNAGLAGMGQDRQDQKYEIIDGLLVTLVGEIYLQAVATSGCWTYQEAILAKRKLYFTSSQIQFECENQIWHEDRLSFGFGNLNKKAPENQTPAFTMGLYGGRHVPFGEYIRRLLAYRDRNLSYSSDTYNAITGILNALYDRNDLHFGLPLPELEQALLWRCHPGTNPCSQRVKELVGGIYLEEDDFQGSLVSWSLCSYDKDDKVVVLPANIWSQPLSWMKIADSWTNRRVSARVSMAVAWMSGCFELPVPEGSSWEQIGFEDLDRVLMDRWPTYRDFAVEVFTSLTAESSNPHPLKTGMFPGALRGHAQVARLRILNSHATLRVVDLGGNRIGAVSKLEPLVQAEILPQIERGEDIFEFIALSVAFDTTSFIYFPPPSRHLDTSGKSLESALTVAVMVAGRRNGCMYRTSIGKVYLQEWVNASPRFEDVVLM</sequence>
<feature type="domain" description="Heterokaryon incompatibility" evidence="1">
    <location>
        <begin position="68"/>
        <end position="181"/>
    </location>
</feature>
<keyword evidence="3" id="KW-1185">Reference proteome</keyword>
<evidence type="ECO:0000313" key="3">
    <source>
        <dbReference type="Proteomes" id="UP000623687"/>
    </source>
</evidence>
<accession>A0A8H6ZM75</accession>
<dbReference type="PANTHER" id="PTHR33112:SF16">
    <property type="entry name" value="HETEROKARYON INCOMPATIBILITY DOMAIN-CONTAINING PROTEIN"/>
    <property type="match status" value="1"/>
</dbReference>
<evidence type="ECO:0000259" key="1">
    <source>
        <dbReference type="Pfam" id="PF06985"/>
    </source>
</evidence>
<dbReference type="RefSeq" id="XP_036626991.1">
    <property type="nucleotide sequence ID" value="XM_036781136.1"/>
</dbReference>